<dbReference type="InterPro" id="IPR032675">
    <property type="entry name" value="LRR_dom_sf"/>
</dbReference>
<keyword evidence="11" id="KW-0472">Membrane</keyword>
<dbReference type="SUPFAM" id="SSF48452">
    <property type="entry name" value="TPR-like"/>
    <property type="match status" value="1"/>
</dbReference>
<dbReference type="Gene3D" id="3.80.10.10">
    <property type="entry name" value="Ribonuclease Inhibitor"/>
    <property type="match status" value="2"/>
</dbReference>
<evidence type="ECO:0000313" key="14">
    <source>
        <dbReference type="EMBL" id="AOY75761.1"/>
    </source>
</evidence>
<dbReference type="AlphaFoldDB" id="A0AAC9WFR2"/>
<dbReference type="Gene3D" id="1.25.40.10">
    <property type="entry name" value="Tetratricopeptide repeat domain"/>
    <property type="match status" value="1"/>
</dbReference>
<keyword evidence="16" id="KW-1185">Reference proteome</keyword>
<keyword evidence="3" id="KW-0158">Chromosome</keyword>
<keyword evidence="11" id="KW-0812">Transmembrane</keyword>
<evidence type="ECO:0000256" key="1">
    <source>
        <dbReference type="ARBA" id="ARBA00004286"/>
    </source>
</evidence>
<dbReference type="Proteomes" id="UP000177894">
    <property type="component" value="Chromosome"/>
</dbReference>
<dbReference type="SUPFAM" id="SSF52058">
    <property type="entry name" value="L domain-like"/>
    <property type="match status" value="2"/>
</dbReference>
<comment type="subcellular location">
    <subcellularLocation>
        <location evidence="1">Chromosome</location>
    </subcellularLocation>
</comment>
<feature type="repeat" description="TPR" evidence="9">
    <location>
        <begin position="172"/>
        <end position="205"/>
    </location>
</feature>
<comment type="similarity">
    <text evidence="2">Belongs to the Tonsoku family.</text>
</comment>
<feature type="compositionally biased region" description="Basic and acidic residues" evidence="10">
    <location>
        <begin position="46"/>
        <end position="61"/>
    </location>
</feature>
<feature type="region of interest" description="Disordered" evidence="10">
    <location>
        <begin position="38"/>
        <end position="65"/>
    </location>
</feature>
<accession>A0AAC9WFR2</accession>
<keyword evidence="4" id="KW-0433">Leucine-rich repeat</keyword>
<evidence type="ECO:0000259" key="13">
    <source>
        <dbReference type="Pfam" id="PF23598"/>
    </source>
</evidence>
<dbReference type="PRINTS" id="PR00019">
    <property type="entry name" value="LEURICHRPT"/>
</dbReference>
<dbReference type="RefSeq" id="WP_070966094.1">
    <property type="nucleotide sequence ID" value="NZ_CP017603.1"/>
</dbReference>
<dbReference type="InterPro" id="IPR019734">
    <property type="entry name" value="TPR_rpt"/>
</dbReference>
<dbReference type="InterPro" id="IPR011990">
    <property type="entry name" value="TPR-like_helical_dom_sf"/>
</dbReference>
<evidence type="ECO:0000256" key="3">
    <source>
        <dbReference type="ARBA" id="ARBA00022454"/>
    </source>
</evidence>
<keyword evidence="5" id="KW-0677">Repeat</keyword>
<gene>
    <name evidence="15" type="primary">inlA</name>
    <name evidence="14" type="ORF">BJL90_07525</name>
    <name evidence="15" type="ORF">CLFO_04010</name>
</gene>
<dbReference type="EMBL" id="CP020559">
    <property type="protein sequence ID" value="ARE86085.1"/>
    <property type="molecule type" value="Genomic_DNA"/>
</dbReference>
<dbReference type="Proteomes" id="UP000192478">
    <property type="component" value="Chromosome"/>
</dbReference>
<evidence type="ECO:0000256" key="9">
    <source>
        <dbReference type="PROSITE-ProRule" id="PRU00339"/>
    </source>
</evidence>
<evidence type="ECO:0000313" key="17">
    <source>
        <dbReference type="Proteomes" id="UP000192478"/>
    </source>
</evidence>
<dbReference type="SMART" id="SM00365">
    <property type="entry name" value="LRR_SD22"/>
    <property type="match status" value="7"/>
</dbReference>
<feature type="transmembrane region" description="Helical" evidence="11">
    <location>
        <begin position="145"/>
        <end position="168"/>
    </location>
</feature>
<dbReference type="GO" id="GO:0006281">
    <property type="term" value="P:DNA repair"/>
    <property type="evidence" value="ECO:0007669"/>
    <property type="project" value="UniProtKB-KW"/>
</dbReference>
<dbReference type="PANTHER" id="PTHR46652:SF3">
    <property type="entry name" value="LEUCINE-RICH REPEAT-CONTAINING PROTEIN 9"/>
    <property type="match status" value="1"/>
</dbReference>
<dbReference type="GO" id="GO:0006325">
    <property type="term" value="P:chromatin organization"/>
    <property type="evidence" value="ECO:0007669"/>
    <property type="project" value="UniProtKB-KW"/>
</dbReference>
<reference evidence="15 17" key="2">
    <citation type="submission" date="2017-03" db="EMBL/GenBank/DDBJ databases">
        <title>Complete sequence of Clostridium formicaceticum DSM 92.</title>
        <authorList>
            <person name="Poehlein A."/>
            <person name="Karl M."/>
            <person name="Bengelsdorf F.R."/>
            <person name="Duerre P."/>
            <person name="Daniel R."/>
        </authorList>
    </citation>
    <scope>NUCLEOTIDE SEQUENCE [LARGE SCALE GENOMIC DNA]</scope>
    <source>
        <strain evidence="15 17">DSM 92</strain>
    </source>
</reference>
<dbReference type="InterPro" id="IPR025875">
    <property type="entry name" value="Leu-rich_rpt_4"/>
</dbReference>
<evidence type="ECO:0000313" key="15">
    <source>
        <dbReference type="EMBL" id="ARE86085.1"/>
    </source>
</evidence>
<proteinExistence type="inferred from homology"/>
<feature type="domain" description="Disease resistance R13L4/SHOC-2-like LRR" evidence="13">
    <location>
        <begin position="443"/>
        <end position="556"/>
    </location>
</feature>
<dbReference type="PROSITE" id="PS50005">
    <property type="entry name" value="TPR"/>
    <property type="match status" value="1"/>
</dbReference>
<dbReference type="EMBL" id="CP017603">
    <property type="protein sequence ID" value="AOY75761.1"/>
    <property type="molecule type" value="Genomic_DNA"/>
</dbReference>
<dbReference type="InterPro" id="IPR001611">
    <property type="entry name" value="Leu-rich_rpt"/>
</dbReference>
<dbReference type="KEGG" id="cfm:BJL90_07525"/>
<dbReference type="InterPro" id="IPR003591">
    <property type="entry name" value="Leu-rich_rpt_typical-subtyp"/>
</dbReference>
<organism evidence="15 17">
    <name type="scientific">Clostridium formicaceticum</name>
    <dbReference type="NCBI Taxonomy" id="1497"/>
    <lineage>
        <taxon>Bacteria</taxon>
        <taxon>Bacillati</taxon>
        <taxon>Bacillota</taxon>
        <taxon>Clostridia</taxon>
        <taxon>Eubacteriales</taxon>
        <taxon>Clostridiaceae</taxon>
        <taxon>Clostridium</taxon>
    </lineage>
</organism>
<dbReference type="InterPro" id="IPR026870">
    <property type="entry name" value="Zinc_ribbon_dom"/>
</dbReference>
<keyword evidence="8" id="KW-0234">DNA repair</keyword>
<evidence type="ECO:0000259" key="12">
    <source>
        <dbReference type="Pfam" id="PF13240"/>
    </source>
</evidence>
<dbReference type="InterPro" id="IPR055414">
    <property type="entry name" value="LRR_R13L4/SHOC2-like"/>
</dbReference>
<feature type="domain" description="Zinc-ribbon" evidence="12">
    <location>
        <begin position="4"/>
        <end position="23"/>
    </location>
</feature>
<dbReference type="Pfam" id="PF23598">
    <property type="entry name" value="LRR_14"/>
    <property type="match status" value="1"/>
</dbReference>
<evidence type="ECO:0000256" key="6">
    <source>
        <dbReference type="ARBA" id="ARBA00022763"/>
    </source>
</evidence>
<dbReference type="Pfam" id="PF13855">
    <property type="entry name" value="LRR_8"/>
    <property type="match status" value="2"/>
</dbReference>
<protein>
    <submittedName>
        <fullName evidence="15">Internalin-A</fullName>
    </submittedName>
</protein>
<keyword evidence="7" id="KW-0156">Chromatin regulator</keyword>
<evidence type="ECO:0000256" key="7">
    <source>
        <dbReference type="ARBA" id="ARBA00022853"/>
    </source>
</evidence>
<evidence type="ECO:0000313" key="16">
    <source>
        <dbReference type="Proteomes" id="UP000177894"/>
    </source>
</evidence>
<evidence type="ECO:0000256" key="8">
    <source>
        <dbReference type="ARBA" id="ARBA00023204"/>
    </source>
</evidence>
<evidence type="ECO:0000256" key="10">
    <source>
        <dbReference type="SAM" id="MobiDB-lite"/>
    </source>
</evidence>
<evidence type="ECO:0000256" key="4">
    <source>
        <dbReference type="ARBA" id="ARBA00022614"/>
    </source>
</evidence>
<dbReference type="PROSITE" id="PS51450">
    <property type="entry name" value="LRR"/>
    <property type="match status" value="6"/>
</dbReference>
<dbReference type="Pfam" id="PF12799">
    <property type="entry name" value="LRR_4"/>
    <property type="match status" value="1"/>
</dbReference>
<name>A0AAC9WFR2_9CLOT</name>
<dbReference type="InterPro" id="IPR050836">
    <property type="entry name" value="SDS22/Internalin_LRR"/>
</dbReference>
<keyword evidence="6" id="KW-0227">DNA damage</keyword>
<dbReference type="Pfam" id="PF13240">
    <property type="entry name" value="Zn_Ribbon_1"/>
    <property type="match status" value="1"/>
</dbReference>
<dbReference type="GO" id="GO:0005694">
    <property type="term" value="C:chromosome"/>
    <property type="evidence" value="ECO:0007669"/>
    <property type="project" value="UniProtKB-SubCell"/>
</dbReference>
<sequence length="824" mass="91834">MTLCTNCGTKNEENSKFCINCGRGMEIEALKQEAVEAAEELEASQEESRDIEQSTEGKKEGGTPYIFKKLDDTEEEAKIHFRKLNDDEVFTPVDRITPIKEKMVSAYNDKVKSSKDNLDKRISKGKAFINDKATQLKETDPKKLLFLKIGVVACVLLLIFAIVGVNFYRNSEHRAFAIAEKYENKEDYEGALEAYYLILEKNPNNLLAKERIGFLYLEYLEDYWMAENYLREVALLSEDPAVQLRLSNLFPVITVSPEEDDTVYKDFITVELATTASDAVIYYSLINNSGESPFTEYYQPIVLDDGENIILAQGISTYGFESDVYTFVFHVNVDDKFVVFDNAALEEAIKGALGKSQQATLKESDIYSISSIQMLGNRIAINKDIIEAEELKEENMTAGNWNDLGDLGKLKNLKELMIYHQPSARDFQFVASLPSLENLTITATGLEDIQFLKDNQQLNYLNLSNNKIQGLNGIQDLSNLQYLDLSHNRVNDVYHISNLTALKKLYLGGNSIEDVNILRKLQELEELSVATNSNTDYEFLGSMTGLKKLDLSNPSNARVSGGDDGRDISGLSQLTSLEDLSLAGCGVKNVEALSDLQNLKYLDLSRNAINAEALKTIGKLSALETLNLEDNQIDEGLSSLTNLGSLKDLNLSSNSGIDDFDSLASYPKLESLTLKGVRLSDFSSISSLSGLRYLNLENNSLEEITFRNMPNLEYLNLAGNNISQMPDIAKLPNIKVAILKNNGITDITTLEATKGSSLLLLDLSNNRITDAAAFAAMKNLKFLNISRNNQMVNMSVFDNMGHMKVIPVNGREADIPRKLLEGNL</sequence>
<evidence type="ECO:0000256" key="11">
    <source>
        <dbReference type="SAM" id="Phobius"/>
    </source>
</evidence>
<keyword evidence="11" id="KW-1133">Transmembrane helix</keyword>
<keyword evidence="9" id="KW-0802">TPR repeat</keyword>
<evidence type="ECO:0000256" key="2">
    <source>
        <dbReference type="ARBA" id="ARBA00010999"/>
    </source>
</evidence>
<reference evidence="14 16" key="1">
    <citation type="submission" date="2016-10" db="EMBL/GenBank/DDBJ databases">
        <title>Complete Genome Sequence of Acetogen Clostridium formicoaceticum ATCC 27076.</title>
        <authorList>
            <person name="Bao T."/>
            <person name="Cheng C."/>
            <person name="Zhao J."/>
            <person name="Yang S.-T."/>
            <person name="Wang J."/>
            <person name="Wang M."/>
        </authorList>
    </citation>
    <scope>NUCLEOTIDE SEQUENCE [LARGE SCALE GENOMIC DNA]</scope>
    <source>
        <strain evidence="14 16">ATCC 27076</strain>
    </source>
</reference>
<evidence type="ECO:0000256" key="5">
    <source>
        <dbReference type="ARBA" id="ARBA00022737"/>
    </source>
</evidence>
<dbReference type="PANTHER" id="PTHR46652">
    <property type="entry name" value="LEUCINE-RICH REPEAT AND IQ DOMAIN-CONTAINING PROTEIN 1-RELATED"/>
    <property type="match status" value="1"/>
</dbReference>
<dbReference type="SMART" id="SM00369">
    <property type="entry name" value="LRR_TYP"/>
    <property type="match status" value="6"/>
</dbReference>